<dbReference type="AlphaFoldDB" id="A0A919A5K9"/>
<protein>
    <recommendedName>
        <fullName evidence="4">FtsK domain-containing protein</fullName>
    </recommendedName>
</protein>
<sequence length="687" mass="73811">MKLDWDAKHGPVTGPINTGLATLAVGYGGHTVGMPWQWAALTAGAGLVGTHIAGRRHQVTRATLTLRAAGWLAAGGWCSWAIDNGPWSQTGIGSLLAGVLGLGAAMAGAHHVEQKAEEERAEQEAAARRATLDGKRQKIADEWEDRIVRVCAGAVVTIVGVEGWESGGGFSLDGECGAGGTRWKDIALYRDQLAADARLPEGCGVEVGPGVHRGAVLIHVSTANHLVEDVYYPADYSPLTVNAPAPVGVRRDGQPEGPVNRQASMLIVGQRGSGKSNLLNVMIVNQCRMIDSLTWIIDLNGGGLALKWMRAWHAAGRPGRPPVDWVADTPQKALAMALALVRIAKARKVGYQDREIAANDDKLPVDREVPEIRVFNDEGAEVFSTRSRRDEKLRAIGDALVQTLEIARAAAVNETTSGLRATQDVISDPQILKQSTFKAAMKVADDAELNYFFGYHHNASAEDAPYPGCALVQNGDGQVHPVKVYRIKPDQILDVVKATSDRRPELDELSRRAAGEAYEQRWAGTDHLFGGPAPVPVSEEPAPARPRGRGVTADWGTPRPGGETQDTINRAEDARRRLHEAMSETAGRDDDLDAQFRKIIAGGGVTWQPPAAATPGEDGDPRREMVFDIVAKAGPDGIGPEAIRDAISRLHPGVEVPHAATIGRWLSADPRIHRPRFGRYAVRPTEN</sequence>
<evidence type="ECO:0000256" key="1">
    <source>
        <dbReference type="SAM" id="MobiDB-lite"/>
    </source>
</evidence>
<comment type="caution">
    <text evidence="2">The sequence shown here is derived from an EMBL/GenBank/DDBJ whole genome shotgun (WGS) entry which is preliminary data.</text>
</comment>
<dbReference type="EMBL" id="BNBI01000001">
    <property type="protein sequence ID" value="GHE84965.1"/>
    <property type="molecule type" value="Genomic_DNA"/>
</dbReference>
<keyword evidence="3" id="KW-1185">Reference proteome</keyword>
<reference evidence="2" key="1">
    <citation type="journal article" date="2014" name="Int. J. Syst. Evol. Microbiol.">
        <title>Complete genome sequence of Corynebacterium casei LMG S-19264T (=DSM 44701T), isolated from a smear-ripened cheese.</title>
        <authorList>
            <consortium name="US DOE Joint Genome Institute (JGI-PGF)"/>
            <person name="Walter F."/>
            <person name="Albersmeier A."/>
            <person name="Kalinowski J."/>
            <person name="Ruckert C."/>
        </authorList>
    </citation>
    <scope>NUCLEOTIDE SEQUENCE</scope>
    <source>
        <strain evidence="2">JCM 4477</strain>
    </source>
</reference>
<evidence type="ECO:0000313" key="3">
    <source>
        <dbReference type="Proteomes" id="UP000630718"/>
    </source>
</evidence>
<evidence type="ECO:0008006" key="4">
    <source>
        <dbReference type="Google" id="ProtNLM"/>
    </source>
</evidence>
<gene>
    <name evidence="2" type="ORF">GCM10018772_05140</name>
</gene>
<dbReference type="Proteomes" id="UP000630718">
    <property type="component" value="Unassembled WGS sequence"/>
</dbReference>
<evidence type="ECO:0000313" key="2">
    <source>
        <dbReference type="EMBL" id="GHE84965.1"/>
    </source>
</evidence>
<name>A0A919A5K9_9ACTN</name>
<feature type="region of interest" description="Disordered" evidence="1">
    <location>
        <begin position="536"/>
        <end position="566"/>
    </location>
</feature>
<dbReference type="Gene3D" id="3.40.50.300">
    <property type="entry name" value="P-loop containing nucleotide triphosphate hydrolases"/>
    <property type="match status" value="1"/>
</dbReference>
<reference evidence="2" key="2">
    <citation type="submission" date="2020-09" db="EMBL/GenBank/DDBJ databases">
        <authorList>
            <person name="Sun Q."/>
            <person name="Ohkuma M."/>
        </authorList>
    </citation>
    <scope>NUCLEOTIDE SEQUENCE</scope>
    <source>
        <strain evidence="2">JCM 4477</strain>
    </source>
</reference>
<proteinExistence type="predicted"/>
<dbReference type="RefSeq" id="WP_190202405.1">
    <property type="nucleotide sequence ID" value="NZ_BNBI01000001.1"/>
</dbReference>
<dbReference type="SUPFAM" id="SSF52540">
    <property type="entry name" value="P-loop containing nucleoside triphosphate hydrolases"/>
    <property type="match status" value="1"/>
</dbReference>
<dbReference type="InterPro" id="IPR027417">
    <property type="entry name" value="P-loop_NTPase"/>
</dbReference>
<accession>A0A919A5K9</accession>
<organism evidence="2 3">
    <name type="scientific">Streptomyces fumanus</name>
    <dbReference type="NCBI Taxonomy" id="67302"/>
    <lineage>
        <taxon>Bacteria</taxon>
        <taxon>Bacillati</taxon>
        <taxon>Actinomycetota</taxon>
        <taxon>Actinomycetes</taxon>
        <taxon>Kitasatosporales</taxon>
        <taxon>Streptomycetaceae</taxon>
        <taxon>Streptomyces</taxon>
    </lineage>
</organism>